<dbReference type="PATRIC" id="fig|942150.3.peg.2730"/>
<organism evidence="5 6">
    <name type="scientific">Lactiplantibacillus xiangfangensis</name>
    <dbReference type="NCBI Taxonomy" id="942150"/>
    <lineage>
        <taxon>Bacteria</taxon>
        <taxon>Bacillati</taxon>
        <taxon>Bacillota</taxon>
        <taxon>Bacilli</taxon>
        <taxon>Lactobacillales</taxon>
        <taxon>Lactobacillaceae</taxon>
        <taxon>Lactiplantibacillus</taxon>
    </lineage>
</organism>
<dbReference type="PANTHER" id="PTHR42939:SF1">
    <property type="entry name" value="ABC TRANSPORTER ATP-BINDING PROTEIN ALBC-RELATED"/>
    <property type="match status" value="1"/>
</dbReference>
<protein>
    <submittedName>
        <fullName evidence="5">Ribose abc transporter atpase</fullName>
    </submittedName>
</protein>
<dbReference type="AlphaFoldDB" id="A0A0R2MAX4"/>
<evidence type="ECO:0000256" key="3">
    <source>
        <dbReference type="ARBA" id="ARBA00022840"/>
    </source>
</evidence>
<dbReference type="Pfam" id="PF00005">
    <property type="entry name" value="ABC_tran"/>
    <property type="match status" value="1"/>
</dbReference>
<dbReference type="InterPro" id="IPR051782">
    <property type="entry name" value="ABC_Transporter_VariousFunc"/>
</dbReference>
<dbReference type="GO" id="GO:0016887">
    <property type="term" value="F:ATP hydrolysis activity"/>
    <property type="evidence" value="ECO:0007669"/>
    <property type="project" value="InterPro"/>
</dbReference>
<dbReference type="InterPro" id="IPR017871">
    <property type="entry name" value="ABC_transporter-like_CS"/>
</dbReference>
<dbReference type="EMBL" id="JQCL01000057">
    <property type="protein sequence ID" value="KRO10926.1"/>
    <property type="molecule type" value="Genomic_DNA"/>
</dbReference>
<sequence>MMSLIKLVNVSKSVKNQALLTNVSLTVNAGDIVTLEGINGSGKTLILKAILGLIRTTGDVLINDQKLTVGGKFPIRAGILIENPSIIDNFTAKKNLELLARLLPEVTDQQIDNLLTQFELPINDNKKVRKFSLGMRQKLGIAQAVLGQSPLIILDEPTNALDAESIDKLVTYLHQLQQRGCTFVIASHDRDFVEQVASRRFQVKAGQAHEI</sequence>
<dbReference type="STRING" id="942150.IV64_GL002619"/>
<keyword evidence="3" id="KW-0067">ATP-binding</keyword>
<name>A0A0R2MAX4_9LACO</name>
<proteinExistence type="predicted"/>
<keyword evidence="2" id="KW-0547">Nucleotide-binding</keyword>
<dbReference type="SMART" id="SM00382">
    <property type="entry name" value="AAA"/>
    <property type="match status" value="1"/>
</dbReference>
<gene>
    <name evidence="5" type="ORF">IV64_GL002619</name>
</gene>
<dbReference type="InterPro" id="IPR027417">
    <property type="entry name" value="P-loop_NTPase"/>
</dbReference>
<keyword evidence="6" id="KW-1185">Reference proteome</keyword>
<dbReference type="Proteomes" id="UP000051783">
    <property type="component" value="Unassembled WGS sequence"/>
</dbReference>
<evidence type="ECO:0000313" key="6">
    <source>
        <dbReference type="Proteomes" id="UP000051783"/>
    </source>
</evidence>
<evidence type="ECO:0000259" key="4">
    <source>
        <dbReference type="PROSITE" id="PS50893"/>
    </source>
</evidence>
<reference evidence="5 6" key="1">
    <citation type="journal article" date="2015" name="Genome Announc.">
        <title>Expanding the biotechnology potential of lactobacilli through comparative genomics of 213 strains and associated genera.</title>
        <authorList>
            <person name="Sun Z."/>
            <person name="Harris H.M."/>
            <person name="McCann A."/>
            <person name="Guo C."/>
            <person name="Argimon S."/>
            <person name="Zhang W."/>
            <person name="Yang X."/>
            <person name="Jeffery I.B."/>
            <person name="Cooney J.C."/>
            <person name="Kagawa T.F."/>
            <person name="Liu W."/>
            <person name="Song Y."/>
            <person name="Salvetti E."/>
            <person name="Wrobel A."/>
            <person name="Rasinkangas P."/>
            <person name="Parkhill J."/>
            <person name="Rea M.C."/>
            <person name="O'Sullivan O."/>
            <person name="Ritari J."/>
            <person name="Douillard F.P."/>
            <person name="Paul Ross R."/>
            <person name="Yang R."/>
            <person name="Briner A.E."/>
            <person name="Felis G.E."/>
            <person name="de Vos W.M."/>
            <person name="Barrangou R."/>
            <person name="Klaenhammer T.R."/>
            <person name="Caufield P.W."/>
            <person name="Cui Y."/>
            <person name="Zhang H."/>
            <person name="O'Toole P.W."/>
        </authorList>
    </citation>
    <scope>NUCLEOTIDE SEQUENCE [LARGE SCALE GENOMIC DNA]</scope>
    <source>
        <strain evidence="5 6">LMG 26013</strain>
    </source>
</reference>
<evidence type="ECO:0000256" key="1">
    <source>
        <dbReference type="ARBA" id="ARBA00022448"/>
    </source>
</evidence>
<dbReference type="PROSITE" id="PS50893">
    <property type="entry name" value="ABC_TRANSPORTER_2"/>
    <property type="match status" value="1"/>
</dbReference>
<dbReference type="PANTHER" id="PTHR42939">
    <property type="entry name" value="ABC TRANSPORTER ATP-BINDING PROTEIN ALBC-RELATED"/>
    <property type="match status" value="1"/>
</dbReference>
<dbReference type="InterPro" id="IPR003439">
    <property type="entry name" value="ABC_transporter-like_ATP-bd"/>
</dbReference>
<dbReference type="Gene3D" id="3.40.50.300">
    <property type="entry name" value="P-loop containing nucleotide triphosphate hydrolases"/>
    <property type="match status" value="1"/>
</dbReference>
<dbReference type="GO" id="GO:0005524">
    <property type="term" value="F:ATP binding"/>
    <property type="evidence" value="ECO:0007669"/>
    <property type="project" value="UniProtKB-KW"/>
</dbReference>
<dbReference type="InterPro" id="IPR003593">
    <property type="entry name" value="AAA+_ATPase"/>
</dbReference>
<comment type="caution">
    <text evidence="5">The sequence shown here is derived from an EMBL/GenBank/DDBJ whole genome shotgun (WGS) entry which is preliminary data.</text>
</comment>
<feature type="domain" description="ABC transporter" evidence="4">
    <location>
        <begin position="5"/>
        <end position="211"/>
    </location>
</feature>
<dbReference type="SUPFAM" id="SSF52540">
    <property type="entry name" value="P-loop containing nucleoside triphosphate hydrolases"/>
    <property type="match status" value="1"/>
</dbReference>
<dbReference type="PROSITE" id="PS00211">
    <property type="entry name" value="ABC_TRANSPORTER_1"/>
    <property type="match status" value="1"/>
</dbReference>
<evidence type="ECO:0000313" key="5">
    <source>
        <dbReference type="EMBL" id="KRO10926.1"/>
    </source>
</evidence>
<accession>A0A0R2MAX4</accession>
<evidence type="ECO:0000256" key="2">
    <source>
        <dbReference type="ARBA" id="ARBA00022741"/>
    </source>
</evidence>
<keyword evidence="1" id="KW-0813">Transport</keyword>